<feature type="compositionally biased region" description="Polar residues" evidence="1">
    <location>
        <begin position="355"/>
        <end position="364"/>
    </location>
</feature>
<name>A0A0J6Y701_COCIT</name>
<organism evidence="2 3">
    <name type="scientific">Coccidioides immitis RMSCC 2394</name>
    <dbReference type="NCBI Taxonomy" id="404692"/>
    <lineage>
        <taxon>Eukaryota</taxon>
        <taxon>Fungi</taxon>
        <taxon>Dikarya</taxon>
        <taxon>Ascomycota</taxon>
        <taxon>Pezizomycotina</taxon>
        <taxon>Eurotiomycetes</taxon>
        <taxon>Eurotiomycetidae</taxon>
        <taxon>Onygenales</taxon>
        <taxon>Onygenaceae</taxon>
        <taxon>Coccidioides</taxon>
    </lineage>
</organism>
<evidence type="ECO:0000256" key="1">
    <source>
        <dbReference type="SAM" id="MobiDB-lite"/>
    </source>
</evidence>
<evidence type="ECO:0000313" key="3">
    <source>
        <dbReference type="Proteomes" id="UP000054565"/>
    </source>
</evidence>
<dbReference type="InterPro" id="IPR021463">
    <property type="entry name" value="Methyltransf_34"/>
</dbReference>
<evidence type="ECO:0000313" key="2">
    <source>
        <dbReference type="EMBL" id="KMP02819.1"/>
    </source>
</evidence>
<proteinExistence type="predicted"/>
<dbReference type="InterPro" id="IPR029063">
    <property type="entry name" value="SAM-dependent_MTases_sf"/>
</dbReference>
<reference evidence="3" key="1">
    <citation type="journal article" date="2010" name="Genome Res.">
        <title>Population genomic sequencing of Coccidioides fungi reveals recent hybridization and transposon control.</title>
        <authorList>
            <person name="Neafsey D.E."/>
            <person name="Barker B.M."/>
            <person name="Sharpton T.J."/>
            <person name="Stajich J.E."/>
            <person name="Park D.J."/>
            <person name="Whiston E."/>
            <person name="Hung C.-Y."/>
            <person name="McMahan C."/>
            <person name="White J."/>
            <person name="Sykes S."/>
            <person name="Heiman D."/>
            <person name="Young S."/>
            <person name="Zeng Q."/>
            <person name="Abouelleil A."/>
            <person name="Aftuck L."/>
            <person name="Bessette D."/>
            <person name="Brown A."/>
            <person name="FitzGerald M."/>
            <person name="Lui A."/>
            <person name="Macdonald J.P."/>
            <person name="Priest M."/>
            <person name="Orbach M.J."/>
            <person name="Galgiani J.N."/>
            <person name="Kirkland T.N."/>
            <person name="Cole G.T."/>
            <person name="Birren B.W."/>
            <person name="Henn M.R."/>
            <person name="Taylor J.W."/>
            <person name="Rounsley S.D."/>
        </authorList>
    </citation>
    <scope>NUCLEOTIDE SEQUENCE [LARGE SCALE GENOMIC DNA]</scope>
    <source>
        <strain evidence="3">RMSCC 2394</strain>
    </source>
</reference>
<feature type="region of interest" description="Disordered" evidence="1">
    <location>
        <begin position="28"/>
        <end position="70"/>
    </location>
</feature>
<dbReference type="AlphaFoldDB" id="A0A0J6Y701"/>
<sequence length="439" mass="48044">MLEETKPARRWNIYKIILIDLGHESATAAMGKGKRNTTKPGGKPKSNKTKPKRVAEEAPTPPKADSSGTSLPIPLQQLILNVFKTTLLPAEQLSCPEAQTPSLSLAEQIQAIKAHLYRRDFVKAFTEADGDALRAYALRWSAGRALGYAAVFWGLKELLFAEAGGVEVLCVGGGAGAEIMALAGVWRALWEEWREGRLSERFSGLELGDVGDCENLSFGVAGLRVTAVDIADWSGVVERLEAGMRSKSVPSPKLCPAPLLPAEEDGGSGPSSVGFRKQDVLSLSEDDIRNLLYPAASRPETALGTTLVTLMFTLNELFSTSIPKTVSFLLRLTDVLKPGSILLIVDSPGSYSTVSLGSKASSPQEAPDPDETSPSSQRKYPMRFLLAHTLLSVAQEKWECVLSDESRWFRRDRDALMYHVGEGIRLEDMRYQIHVYRRI</sequence>
<dbReference type="OrthoDB" id="6419443at2759"/>
<feature type="region of interest" description="Disordered" evidence="1">
    <location>
        <begin position="355"/>
        <end position="377"/>
    </location>
</feature>
<dbReference type="EMBL" id="DS028094">
    <property type="protein sequence ID" value="KMP02819.1"/>
    <property type="molecule type" value="Genomic_DNA"/>
</dbReference>
<dbReference type="STRING" id="404692.A0A0J6Y701"/>
<dbReference type="Pfam" id="PF11312">
    <property type="entry name" value="Methyltransf_34"/>
    <property type="match status" value="1"/>
</dbReference>
<accession>A0A0J6Y701</accession>
<dbReference type="SUPFAM" id="SSF53335">
    <property type="entry name" value="S-adenosyl-L-methionine-dependent methyltransferases"/>
    <property type="match status" value="1"/>
</dbReference>
<gene>
    <name evidence="2" type="ORF">CIRG_02511</name>
</gene>
<protein>
    <submittedName>
        <fullName evidence="2">Cytoplasm protein</fullName>
    </submittedName>
</protein>
<dbReference type="Proteomes" id="UP000054565">
    <property type="component" value="Unassembled WGS sequence"/>
</dbReference>